<dbReference type="Pfam" id="PF10633">
    <property type="entry name" value="NPCBM_assoc"/>
    <property type="match status" value="1"/>
</dbReference>
<comment type="caution">
    <text evidence="3">The sequence shown here is derived from an EMBL/GenBank/DDBJ whole genome shotgun (WGS) entry which is preliminary data.</text>
</comment>
<keyword evidence="4" id="KW-1185">Reference proteome</keyword>
<protein>
    <recommendedName>
        <fullName evidence="2">Alpha-galactosidase NEW3 domain-containing protein</fullName>
    </recommendedName>
</protein>
<name>A0A5C6LQS5_9BACT</name>
<evidence type="ECO:0000313" key="4">
    <source>
        <dbReference type="Proteomes" id="UP000318815"/>
    </source>
</evidence>
<dbReference type="AlphaFoldDB" id="A0A5C6LQS5"/>
<dbReference type="PANTHER" id="PTHR39198:SF1">
    <property type="entry name" value="ALPHA-GALACTOSIDASE NEW3 DOMAIN-CONTAINING PROTEIN"/>
    <property type="match status" value="1"/>
</dbReference>
<dbReference type="Gene3D" id="2.60.40.10">
    <property type="entry name" value="Immunoglobulins"/>
    <property type="match status" value="1"/>
</dbReference>
<feature type="transmembrane region" description="Helical" evidence="1">
    <location>
        <begin position="262"/>
        <end position="282"/>
    </location>
</feature>
<keyword evidence="1" id="KW-1133">Transmembrane helix</keyword>
<dbReference type="PANTHER" id="PTHR39198">
    <property type="entry name" value="HYPOTHETICAL MEMBRANE PROTEIN, CONSERVED"/>
    <property type="match status" value="1"/>
</dbReference>
<dbReference type="InterPro" id="IPR018905">
    <property type="entry name" value="A-galactase_NEW3"/>
</dbReference>
<dbReference type="InterPro" id="IPR013783">
    <property type="entry name" value="Ig-like_fold"/>
</dbReference>
<gene>
    <name evidence="3" type="ORF">FEF09_19735</name>
</gene>
<evidence type="ECO:0000313" key="3">
    <source>
        <dbReference type="EMBL" id="TWV98849.1"/>
    </source>
</evidence>
<keyword evidence="1" id="KW-0472">Membrane</keyword>
<feature type="domain" description="Alpha-galactosidase NEW3" evidence="2">
    <location>
        <begin position="169"/>
        <end position="243"/>
    </location>
</feature>
<dbReference type="OrthoDB" id="8631677at2"/>
<dbReference type="EMBL" id="VOHS01000023">
    <property type="protein sequence ID" value="TWV98849.1"/>
    <property type="molecule type" value="Genomic_DNA"/>
</dbReference>
<proteinExistence type="predicted"/>
<accession>A0A5C6LQS5</accession>
<evidence type="ECO:0000256" key="1">
    <source>
        <dbReference type="SAM" id="Phobius"/>
    </source>
</evidence>
<evidence type="ECO:0000259" key="2">
    <source>
        <dbReference type="Pfam" id="PF10633"/>
    </source>
</evidence>
<dbReference type="Proteomes" id="UP000318815">
    <property type="component" value="Unassembled WGS sequence"/>
</dbReference>
<keyword evidence="1" id="KW-0812">Transmembrane</keyword>
<reference evidence="3 4" key="1">
    <citation type="submission" date="2019-08" db="EMBL/GenBank/DDBJ databases">
        <title>Whole genome sequencing of chitin degrading bacteria Chitinophaga pinensis YS16.</title>
        <authorList>
            <person name="Singh R.P."/>
            <person name="Manchanda G."/>
            <person name="Maurya I.K."/>
            <person name="Joshi N.K."/>
            <person name="Srivastava A.K."/>
        </authorList>
    </citation>
    <scope>NUCLEOTIDE SEQUENCE [LARGE SCALE GENOMIC DNA]</scope>
    <source>
        <strain evidence="3 4">YS-16</strain>
    </source>
</reference>
<sequence>MFTKSLSIRLRKPRGTRFSYLLCIAIFTGQTPLKAQKNTTATGGNENFTVRLMNIEAPANETFRYSATLKNPGTTPLIYELSADVPAGWIASFRAQGTLVTSLNMSGAKSEELSVEVNPSPNVKPGKYTIPIRAASLHDTLSIELEAVVKGSYNIMLTTPTGRLSDEVTSGVHHDIHLTVKNTGTLPLKQLELSAQLPPQWECTFEPAKIQQLNPDASQEVTAKISVPDKTIAGDYVATFTARSQESNTQAIFRITVKTSLLAGWIGILVILAAIGLVWYLIRKYGRR</sequence>
<organism evidence="3 4">
    <name type="scientific">Chitinophaga pinensis</name>
    <dbReference type="NCBI Taxonomy" id="79329"/>
    <lineage>
        <taxon>Bacteria</taxon>
        <taxon>Pseudomonadati</taxon>
        <taxon>Bacteroidota</taxon>
        <taxon>Chitinophagia</taxon>
        <taxon>Chitinophagales</taxon>
        <taxon>Chitinophagaceae</taxon>
        <taxon>Chitinophaga</taxon>
    </lineage>
</organism>